<evidence type="ECO:0000313" key="2">
    <source>
        <dbReference type="EMBL" id="MBP2000801.1"/>
    </source>
</evidence>
<proteinExistence type="predicted"/>
<keyword evidence="1" id="KW-0812">Transmembrane</keyword>
<evidence type="ECO:0000313" key="3">
    <source>
        <dbReference type="Proteomes" id="UP001519288"/>
    </source>
</evidence>
<keyword evidence="3" id="KW-1185">Reference proteome</keyword>
<evidence type="ECO:0000256" key="1">
    <source>
        <dbReference type="SAM" id="Phobius"/>
    </source>
</evidence>
<feature type="transmembrane region" description="Helical" evidence="1">
    <location>
        <begin position="64"/>
        <end position="81"/>
    </location>
</feature>
<comment type="caution">
    <text evidence="2">The sequence shown here is derived from an EMBL/GenBank/DDBJ whole genome shotgun (WGS) entry which is preliminary data.</text>
</comment>
<dbReference type="Proteomes" id="UP001519288">
    <property type="component" value="Unassembled WGS sequence"/>
</dbReference>
<keyword evidence="1" id="KW-1133">Transmembrane helix</keyword>
<accession>A0ABS4JIK5</accession>
<keyword evidence="1" id="KW-0472">Membrane</keyword>
<gene>
    <name evidence="2" type="ORF">J2Z69_001832</name>
</gene>
<organism evidence="2 3">
    <name type="scientific">Paenibacillus shirakamiensis</name>
    <dbReference type="NCBI Taxonomy" id="1265935"/>
    <lineage>
        <taxon>Bacteria</taxon>
        <taxon>Bacillati</taxon>
        <taxon>Bacillota</taxon>
        <taxon>Bacilli</taxon>
        <taxon>Bacillales</taxon>
        <taxon>Paenibacillaceae</taxon>
        <taxon>Paenibacillus</taxon>
    </lineage>
</organism>
<sequence length="318" mass="36840">MMKKRTPVILKPFKPTRYKYEKLRVCRNCGNYTILWDESCPQCGKSLLLGIENMALMKVKLQMQTERLIAVLITLAAVLFSSTFQHIAWSLGLGAGGIILLSLVQRSMLEAQVPYQIQKILETSTRRLMEGLKLNIEAAYDMRSSDEPLAYEMMREIATVVYSDRLRLQQLKLLCSFQLRKDMDLQLEELLISDFEEEMVDYIGEIARIKPELIRERIILYVTQHEPEILILSRGQEILTAVAGAALRKARYVTLYPEFMERYARHLPKERFLRLYHLIMEQEELRSTSLAKEVADIHRNRYTQNADISISADGEASS</sequence>
<name>A0ABS4JIK5_9BACL</name>
<reference evidence="2 3" key="1">
    <citation type="submission" date="2021-03" db="EMBL/GenBank/DDBJ databases">
        <title>Genomic Encyclopedia of Type Strains, Phase IV (KMG-IV): sequencing the most valuable type-strain genomes for metagenomic binning, comparative biology and taxonomic classification.</title>
        <authorList>
            <person name="Goeker M."/>
        </authorList>
    </citation>
    <scope>NUCLEOTIDE SEQUENCE [LARGE SCALE GENOMIC DNA]</scope>
    <source>
        <strain evidence="2 3">DSM 26806</strain>
    </source>
</reference>
<protein>
    <submittedName>
        <fullName evidence="2">Uncharacterized protein</fullName>
    </submittedName>
</protein>
<dbReference type="EMBL" id="JAGGLD010000002">
    <property type="protein sequence ID" value="MBP2000801.1"/>
    <property type="molecule type" value="Genomic_DNA"/>
</dbReference>
<dbReference type="RefSeq" id="WP_209861263.1">
    <property type="nucleotide sequence ID" value="NZ_JAGGLD010000002.1"/>
</dbReference>